<reference evidence="6 7" key="1">
    <citation type="submission" date="2019-02" db="EMBL/GenBank/DDBJ databases">
        <title>Investigation of anaerobic lignin degradation for improved lignocellulosic biofuels.</title>
        <authorList>
            <person name="Deangelis K."/>
        </authorList>
    </citation>
    <scope>NUCLEOTIDE SEQUENCE [LARGE SCALE GENOMIC DNA]</scope>
    <source>
        <strain evidence="6 7">159R</strain>
    </source>
</reference>
<proteinExistence type="inferred from homology"/>
<dbReference type="EMBL" id="SJOI01000001">
    <property type="protein sequence ID" value="TCL04426.1"/>
    <property type="molecule type" value="Genomic_DNA"/>
</dbReference>
<dbReference type="Pfam" id="PF07824">
    <property type="entry name" value="Chaperone_III"/>
    <property type="match status" value="1"/>
</dbReference>
<evidence type="ECO:0000313" key="6">
    <source>
        <dbReference type="EMBL" id="TCL04426.1"/>
    </source>
</evidence>
<comment type="caution">
    <text evidence="6">The sequence shown here is derived from an EMBL/GenBank/DDBJ whole genome shotgun (WGS) entry which is preliminary data.</text>
</comment>
<keyword evidence="3" id="KW-0963">Cytoplasm</keyword>
<evidence type="ECO:0000256" key="1">
    <source>
        <dbReference type="ARBA" id="ARBA00004496"/>
    </source>
</evidence>
<keyword evidence="7" id="KW-1185">Reference proteome</keyword>
<evidence type="ECO:0000256" key="4">
    <source>
        <dbReference type="ARBA" id="ARBA00023026"/>
    </source>
</evidence>
<dbReference type="GO" id="GO:0005737">
    <property type="term" value="C:cytoplasm"/>
    <property type="evidence" value="ECO:0007669"/>
    <property type="project" value="UniProtKB-SubCell"/>
</dbReference>
<comment type="subcellular location">
    <subcellularLocation>
        <location evidence="1">Cytoplasm</location>
    </subcellularLocation>
</comment>
<keyword evidence="4" id="KW-0843">Virulence</keyword>
<organism evidence="6 7">
    <name type="scientific">Sodalis ligni</name>
    <dbReference type="NCBI Taxonomy" id="2697027"/>
    <lineage>
        <taxon>Bacteria</taxon>
        <taxon>Pseudomonadati</taxon>
        <taxon>Pseudomonadota</taxon>
        <taxon>Gammaproteobacteria</taxon>
        <taxon>Enterobacterales</taxon>
        <taxon>Bruguierivoracaceae</taxon>
        <taxon>Sodalis</taxon>
    </lineage>
</organism>
<evidence type="ECO:0000256" key="5">
    <source>
        <dbReference type="ARBA" id="ARBA00023186"/>
    </source>
</evidence>
<evidence type="ECO:0000256" key="3">
    <source>
        <dbReference type="ARBA" id="ARBA00022490"/>
    </source>
</evidence>
<protein>
    <submittedName>
        <fullName evidence="6">Type III secretion system (T3SS) chaperone-like protein</fullName>
    </submittedName>
</protein>
<dbReference type="AlphaFoldDB" id="A0A4R1NI56"/>
<accession>A0A4R1NI56</accession>
<comment type="similarity">
    <text evidence="2">Belongs to the IpgE/SigE chaperone family.</text>
</comment>
<gene>
    <name evidence="6" type="ORF">EZJ58_2545</name>
</gene>
<keyword evidence="5" id="KW-0143">Chaperone</keyword>
<dbReference type="RefSeq" id="WP_165934163.1">
    <property type="nucleotide sequence ID" value="NZ_CP075169.1"/>
</dbReference>
<name>A0A4R1NI56_9GAMM</name>
<dbReference type="InterPro" id="IPR013095">
    <property type="entry name" value="T3SS_chaperone"/>
</dbReference>
<sequence length="112" mass="12574">MERFIQSVYDHFELLPDEDNVFNVDEDTFIYLGEQSDVITLLCPCFPVPHEQHSLMALLALNCQGDTIYGAEEGIVVARRVVDTEASAVDMAQHFNAFIGDIFSAKKFFVPG</sequence>
<evidence type="ECO:0000256" key="2">
    <source>
        <dbReference type="ARBA" id="ARBA00010921"/>
    </source>
</evidence>
<dbReference type="Proteomes" id="UP000294555">
    <property type="component" value="Unassembled WGS sequence"/>
</dbReference>
<dbReference type="Gene3D" id="3.30.1460.10">
    <property type="match status" value="1"/>
</dbReference>
<evidence type="ECO:0000313" key="7">
    <source>
        <dbReference type="Proteomes" id="UP000294555"/>
    </source>
</evidence>
<dbReference type="SUPFAM" id="SSF69635">
    <property type="entry name" value="Type III secretory system chaperone-like"/>
    <property type="match status" value="1"/>
</dbReference>